<feature type="signal peptide" evidence="1">
    <location>
        <begin position="1"/>
        <end position="18"/>
    </location>
</feature>
<evidence type="ECO:0000313" key="2">
    <source>
        <dbReference type="EMBL" id="MBB5208217.1"/>
    </source>
</evidence>
<evidence type="ECO:0008006" key="4">
    <source>
        <dbReference type="Google" id="ProtNLM"/>
    </source>
</evidence>
<reference evidence="2 3" key="1">
    <citation type="submission" date="2020-08" db="EMBL/GenBank/DDBJ databases">
        <title>Genomic Encyclopedia of Type Strains, Phase IV (KMG-IV): sequencing the most valuable type-strain genomes for metagenomic binning, comparative biology and taxonomic classification.</title>
        <authorList>
            <person name="Goeker M."/>
        </authorList>
    </citation>
    <scope>NUCLEOTIDE SEQUENCE [LARGE SCALE GENOMIC DNA]</scope>
    <source>
        <strain evidence="2 3">DSM 24163</strain>
    </source>
</reference>
<evidence type="ECO:0000313" key="3">
    <source>
        <dbReference type="Proteomes" id="UP000521199"/>
    </source>
</evidence>
<protein>
    <recommendedName>
        <fullName evidence="4">LamG domain-containing protein</fullName>
    </recommendedName>
</protein>
<evidence type="ECO:0000256" key="1">
    <source>
        <dbReference type="SAM" id="SignalP"/>
    </source>
</evidence>
<dbReference type="EMBL" id="JACHHP010000003">
    <property type="protein sequence ID" value="MBB5208217.1"/>
    <property type="molecule type" value="Genomic_DNA"/>
</dbReference>
<gene>
    <name evidence="2" type="ORF">HNQ52_001759</name>
</gene>
<keyword evidence="1" id="KW-0732">Signal</keyword>
<dbReference type="Gene3D" id="2.60.120.430">
    <property type="entry name" value="Galactose-binding lectin"/>
    <property type="match status" value="1"/>
</dbReference>
<proteinExistence type="predicted"/>
<dbReference type="AlphaFoldDB" id="A0A7W8D7N1"/>
<sequence length="688" mass="73635">MRLLVIAFLLACAAPARAADLVVYDDALRNGFEDYSYGDGAVHDFGDTGTVHGGLRSIRFVGADYGAVSFFRAQTLSIADYPTLRLWVHGGAVGGQALTLFLQDTTVEPDVLRAVSLNAFIPGGAPQAGAWRQVDVPLDAAPLADIGRFNRLDIQIDAEAVQPAMYFDDVALLDGTGSGTAEPVFDDGFEGGGAPPLQIERDVIVDGIASDRFTWRDATLQPRVAVLAHNDQPAFNGSRGGALREFRYQVGGSTRVARTTQGGNGGARGFGYVVSHRREYTNGLPGNTDDSPLGANFPGTFTRVFEGRHHAIFRFTQNYPRYSRTGANPPNTQYMVPVTVEWMLATGRDHPLWSVTWDLSGVPVDALDDDSRAPYGELLFDGSAEDDDHGAIAGVAWGDRYRFTTTSAPVTLDSAWTWNTLNTVPFVKLWTTARDATMGLVSTRTLDQQDAGGGRIPGYIDQRDFWGKTSAQGPAGDGYVMPNNNEWPYQTIEFSLVGDSTTNNTRLTWGTQYGFLGQQNYQANNIIGVQNTQPGWPKKSYSVHVVLGTHSAAPVEALLADNAALQAMTLTAAVGSVAANGPAGVADASVVAYQPAGYDHVRSALAFVATGNALDANIAVGGGNTLHNPLIVVRNWTAANAPSSVRLGNATLVPDADYFASRRAGANELWITLDRDLVGAANRLRITN</sequence>
<dbReference type="Proteomes" id="UP000521199">
    <property type="component" value="Unassembled WGS sequence"/>
</dbReference>
<comment type="caution">
    <text evidence="2">The sequence shown here is derived from an EMBL/GenBank/DDBJ whole genome shotgun (WGS) entry which is preliminary data.</text>
</comment>
<dbReference type="RefSeq" id="WP_183960760.1">
    <property type="nucleotide sequence ID" value="NZ_JACHHP010000003.1"/>
</dbReference>
<name>A0A7W8D7N1_9GAMM</name>
<feature type="chain" id="PRO_5031164785" description="LamG domain-containing protein" evidence="1">
    <location>
        <begin position="19"/>
        <end position="688"/>
    </location>
</feature>
<keyword evidence="3" id="KW-1185">Reference proteome</keyword>
<organism evidence="2 3">
    <name type="scientific">Chiayiivirga flava</name>
    <dbReference type="NCBI Taxonomy" id="659595"/>
    <lineage>
        <taxon>Bacteria</taxon>
        <taxon>Pseudomonadati</taxon>
        <taxon>Pseudomonadota</taxon>
        <taxon>Gammaproteobacteria</taxon>
        <taxon>Lysobacterales</taxon>
        <taxon>Lysobacteraceae</taxon>
        <taxon>Chiayiivirga</taxon>
    </lineage>
</organism>
<accession>A0A7W8D7N1</accession>